<evidence type="ECO:0000313" key="3">
    <source>
        <dbReference type="Proteomes" id="UP000807825"/>
    </source>
</evidence>
<dbReference type="SUPFAM" id="SSF55729">
    <property type="entry name" value="Acyl-CoA N-acyltransferases (Nat)"/>
    <property type="match status" value="1"/>
</dbReference>
<dbReference type="PANTHER" id="PTHR47237:SF2">
    <property type="entry name" value="BLL4206 PROTEIN"/>
    <property type="match status" value="1"/>
</dbReference>
<dbReference type="EMBL" id="JACRDE010000347">
    <property type="protein sequence ID" value="MBI5250472.1"/>
    <property type="molecule type" value="Genomic_DNA"/>
</dbReference>
<dbReference type="Pfam" id="PF18014">
    <property type="entry name" value="Acetyltransf_18"/>
    <property type="match status" value="1"/>
</dbReference>
<dbReference type="PROSITE" id="PS51186">
    <property type="entry name" value="GNAT"/>
    <property type="match status" value="1"/>
</dbReference>
<dbReference type="InterPro" id="IPR052729">
    <property type="entry name" value="Acyl/Acetyltrans_Enzymes"/>
</dbReference>
<dbReference type="AlphaFoldDB" id="A0A9D6V2X8"/>
<dbReference type="InterPro" id="IPR041496">
    <property type="entry name" value="YitH/HolE_GNAT"/>
</dbReference>
<dbReference type="InterPro" id="IPR016181">
    <property type="entry name" value="Acyl_CoA_acyltransferase"/>
</dbReference>
<dbReference type="InterPro" id="IPR000182">
    <property type="entry name" value="GNAT_dom"/>
</dbReference>
<dbReference type="CDD" id="cd04301">
    <property type="entry name" value="NAT_SF"/>
    <property type="match status" value="1"/>
</dbReference>
<dbReference type="GO" id="GO:0016747">
    <property type="term" value="F:acyltransferase activity, transferring groups other than amino-acyl groups"/>
    <property type="evidence" value="ECO:0007669"/>
    <property type="project" value="InterPro"/>
</dbReference>
<name>A0A9D6V2X8_9BACT</name>
<proteinExistence type="predicted"/>
<comment type="caution">
    <text evidence="2">The sequence shown here is derived from an EMBL/GenBank/DDBJ whole genome shotgun (WGS) entry which is preliminary data.</text>
</comment>
<evidence type="ECO:0000313" key="2">
    <source>
        <dbReference type="EMBL" id="MBI5250472.1"/>
    </source>
</evidence>
<dbReference type="Gene3D" id="3.40.630.30">
    <property type="match status" value="1"/>
</dbReference>
<sequence>MSIRLRLMTIEDIPEAMRLKDIAGWNQTSVDWERFISASPDGCFAAEHQGRVIGTSTTIVYEGRFAWIGMVIVDLQYRGRGIGTALLERAISYLDSRNVPCMKLDATPQGKPLYEKFGFVSEYEIERWRLKRQAGEKIQQNGPVEIQDVLRLDREIFGADRSGLLGSLTEKAPDLTLVARQNGCVAGYTFGRRGSLADHLGPWMANNWDVAASLLDEFLHRSERETVFVDCVRDNSWAVPLVKALGFEFSRPLTRMFRGKNEHAGRPELLCAVLGPEFG</sequence>
<protein>
    <submittedName>
        <fullName evidence="2">GNAT family N-acetyltransferase</fullName>
    </submittedName>
</protein>
<dbReference type="Gene3D" id="3.40.630.90">
    <property type="match status" value="1"/>
</dbReference>
<accession>A0A9D6V2X8</accession>
<reference evidence="2" key="1">
    <citation type="submission" date="2020-07" db="EMBL/GenBank/DDBJ databases">
        <title>Huge and variable diversity of episymbiotic CPR bacteria and DPANN archaea in groundwater ecosystems.</title>
        <authorList>
            <person name="He C.Y."/>
            <person name="Keren R."/>
            <person name="Whittaker M."/>
            <person name="Farag I.F."/>
            <person name="Doudna J."/>
            <person name="Cate J.H.D."/>
            <person name="Banfield J.F."/>
        </authorList>
    </citation>
    <scope>NUCLEOTIDE SEQUENCE</scope>
    <source>
        <strain evidence="2">NC_groundwater_1664_Pr3_B-0.1um_52_9</strain>
    </source>
</reference>
<organism evidence="2 3">
    <name type="scientific">Desulfomonile tiedjei</name>
    <dbReference type="NCBI Taxonomy" id="2358"/>
    <lineage>
        <taxon>Bacteria</taxon>
        <taxon>Pseudomonadati</taxon>
        <taxon>Thermodesulfobacteriota</taxon>
        <taxon>Desulfomonilia</taxon>
        <taxon>Desulfomonilales</taxon>
        <taxon>Desulfomonilaceae</taxon>
        <taxon>Desulfomonile</taxon>
    </lineage>
</organism>
<gene>
    <name evidence="2" type="ORF">HY912_13345</name>
</gene>
<dbReference type="PANTHER" id="PTHR47237">
    <property type="entry name" value="SLL0310 PROTEIN"/>
    <property type="match status" value="1"/>
</dbReference>
<dbReference type="Pfam" id="PF00583">
    <property type="entry name" value="Acetyltransf_1"/>
    <property type="match status" value="1"/>
</dbReference>
<feature type="domain" description="N-acetyltransferase" evidence="1">
    <location>
        <begin position="3"/>
        <end position="142"/>
    </location>
</feature>
<evidence type="ECO:0000259" key="1">
    <source>
        <dbReference type="PROSITE" id="PS51186"/>
    </source>
</evidence>
<dbReference type="Proteomes" id="UP000807825">
    <property type="component" value="Unassembled WGS sequence"/>
</dbReference>